<dbReference type="SUPFAM" id="SSF160755">
    <property type="entry name" value="YugN-like"/>
    <property type="match status" value="1"/>
</dbReference>
<keyword evidence="2" id="KW-1185">Reference proteome</keyword>
<dbReference type="OrthoDB" id="2988890at2"/>
<protein>
    <recommendedName>
        <fullName evidence="3">YugN-like family protein</fullName>
    </recommendedName>
</protein>
<dbReference type="AlphaFoldDB" id="A0A514LHF4"/>
<dbReference type="Gene3D" id="3.30.310.100">
    <property type="entry name" value="YugN-like"/>
    <property type="match status" value="1"/>
</dbReference>
<dbReference type="Pfam" id="PF08868">
    <property type="entry name" value="YugN"/>
    <property type="match status" value="1"/>
</dbReference>
<dbReference type="InterPro" id="IPR014967">
    <property type="entry name" value="Uncharacterised_YugN-like"/>
</dbReference>
<reference evidence="2" key="1">
    <citation type="submission" date="2019-01" db="EMBL/GenBank/DDBJ databases">
        <title>Genomic analysis of Salicibibacter sp. NKC3-5.</title>
        <authorList>
            <person name="Oh Y.J."/>
        </authorList>
    </citation>
    <scope>NUCLEOTIDE SEQUENCE [LARGE SCALE GENOMIC DNA]</scope>
    <source>
        <strain evidence="2">NKC3-5</strain>
    </source>
</reference>
<dbReference type="KEGG" id="sale:EPH95_08850"/>
<evidence type="ECO:0008006" key="3">
    <source>
        <dbReference type="Google" id="ProtNLM"/>
    </source>
</evidence>
<evidence type="ECO:0000313" key="2">
    <source>
        <dbReference type="Proteomes" id="UP000319756"/>
    </source>
</evidence>
<gene>
    <name evidence="1" type="ORF">EPH95_08850</name>
</gene>
<proteinExistence type="predicted"/>
<name>A0A514LHF4_9BACI</name>
<evidence type="ECO:0000313" key="1">
    <source>
        <dbReference type="EMBL" id="QDI91277.1"/>
    </source>
</evidence>
<dbReference type="RefSeq" id="WP_142089208.1">
    <property type="nucleotide sequence ID" value="NZ_CP035485.1"/>
</dbReference>
<dbReference type="Proteomes" id="UP000319756">
    <property type="component" value="Chromosome"/>
</dbReference>
<dbReference type="EMBL" id="CP035485">
    <property type="protein sequence ID" value="QDI91277.1"/>
    <property type="molecule type" value="Genomic_DNA"/>
</dbReference>
<dbReference type="InterPro" id="IPR036491">
    <property type="entry name" value="YugN-like_sf"/>
</dbReference>
<organism evidence="1 2">
    <name type="scientific">Salicibibacter halophilus</name>
    <dbReference type="NCBI Taxonomy" id="2502791"/>
    <lineage>
        <taxon>Bacteria</taxon>
        <taxon>Bacillati</taxon>
        <taxon>Bacillota</taxon>
        <taxon>Bacilli</taxon>
        <taxon>Bacillales</taxon>
        <taxon>Bacillaceae</taxon>
        <taxon>Salicibibacter</taxon>
    </lineage>
</organism>
<accession>A0A514LHF4</accession>
<sequence length="133" mass="15019">MLELRSQISGSQMPLKDLEQKLEPLGFTFGGGWDYDRAYMDYQMVDDNGYHFLRIPFSAAVGGIGNGNATIVLGTPFLLSHRYQSGLDHEGITAYSALWNQFSSSEEKDAYIEQVYIREGVMLVRELEQVLLT</sequence>